<proteinExistence type="inferred from homology"/>
<dbReference type="CDD" id="cd10322">
    <property type="entry name" value="SLC5sbd"/>
    <property type="match status" value="1"/>
</dbReference>
<keyword evidence="6" id="KW-0769">Symport</keyword>
<feature type="transmembrane region" description="Helical" evidence="14">
    <location>
        <begin position="459"/>
        <end position="477"/>
    </location>
</feature>
<reference evidence="15 17" key="1">
    <citation type="submission" date="2019-11" db="EMBL/GenBank/DDBJ databases">
        <authorList>
            <person name="Holert J."/>
        </authorList>
    </citation>
    <scope>NUCLEOTIDE SEQUENCE [LARGE SCALE GENOMIC DNA]</scope>
    <source>
        <strain evidence="15">SB11_3</strain>
    </source>
</reference>
<evidence type="ECO:0000256" key="14">
    <source>
        <dbReference type="SAM" id="Phobius"/>
    </source>
</evidence>
<keyword evidence="5 14" id="KW-0812">Transmembrane</keyword>
<dbReference type="InterPro" id="IPR001734">
    <property type="entry name" value="Na/solute_symporter"/>
</dbReference>
<evidence type="ECO:0000256" key="2">
    <source>
        <dbReference type="ARBA" id="ARBA00006434"/>
    </source>
</evidence>
<feature type="transmembrane region" description="Helical" evidence="14">
    <location>
        <begin position="6"/>
        <end position="26"/>
    </location>
</feature>
<comment type="subcellular location">
    <subcellularLocation>
        <location evidence="1">Cell membrane</location>
        <topology evidence="1">Multi-pass membrane protein</topology>
    </subcellularLocation>
</comment>
<evidence type="ECO:0000256" key="13">
    <source>
        <dbReference type="RuleBase" id="RU362091"/>
    </source>
</evidence>
<feature type="transmembrane region" description="Helical" evidence="14">
    <location>
        <begin position="370"/>
        <end position="391"/>
    </location>
</feature>
<dbReference type="InterPro" id="IPR038377">
    <property type="entry name" value="Na/Glc_symporter_sf"/>
</dbReference>
<dbReference type="Gene3D" id="1.20.1730.10">
    <property type="entry name" value="Sodium/glucose cotransporter"/>
    <property type="match status" value="1"/>
</dbReference>
<dbReference type="EMBL" id="CACSIO010000015">
    <property type="protein sequence ID" value="CAA0113121.1"/>
    <property type="molecule type" value="Genomic_DNA"/>
</dbReference>
<evidence type="ECO:0000256" key="1">
    <source>
        <dbReference type="ARBA" id="ARBA00004651"/>
    </source>
</evidence>
<sequence>MMSSDWIYAACISVYLIALIVITVFAKRAERRASAEDFYLGNRTFGAFTLFFTLFATQYSGTTFLGVPATSYRQGFEFFVMMAIMISLVGVYGLFAFRLKRIADKHRLITPGDYLNFRFNSVVLSRLMTVIFLAVLTGYLLVNLKAVGYLVETASNGLISQEVSIIVACLFIVIYESIGGMRAVVWTDAMQGILILVGTLSLAWLLVDAGGGFESALAQTQKLKPEFWQLPATEKVVQWLSALFLIGFSAAVYPQAIQRIFAAKSVNTLVTSYRLMLVMPFLTTLIMLFIGIIAVGLLPDLTRAESEQVILLLLKQVSVDHPVWSALVFIFLLSGTAAIMSTVDSALLTMSSILTQDVLKPHFPDASGSAIKKMGVSCSWTIMGIACLLAVWVEDTIWALTVFKFELLAQAVPSMILSVRFRHWGANGFIAGALSGLAVAVCLKAGFMGAPAMPFNVHAGSWGLMVNVAVLLGVVGWEHSRRHA</sequence>
<keyword evidence="3" id="KW-0813">Transport</keyword>
<dbReference type="Pfam" id="PF00474">
    <property type="entry name" value="SSF"/>
    <property type="match status" value="1"/>
</dbReference>
<keyword evidence="17" id="KW-1185">Reference proteome</keyword>
<comment type="similarity">
    <text evidence="2 13">Belongs to the sodium:solute symporter (SSF) (TC 2.A.21) family.</text>
</comment>
<evidence type="ECO:0000256" key="5">
    <source>
        <dbReference type="ARBA" id="ARBA00022692"/>
    </source>
</evidence>
<feature type="transmembrane region" description="Helical" evidence="14">
    <location>
        <begin position="323"/>
        <end position="349"/>
    </location>
</feature>
<keyword evidence="10 14" id="KW-0472">Membrane</keyword>
<comment type="catalytic activity">
    <reaction evidence="12">
        <text>L-proline(in) + Na(+)(in) = L-proline(out) + Na(+)(out)</text>
        <dbReference type="Rhea" id="RHEA:28967"/>
        <dbReference type="ChEBI" id="CHEBI:29101"/>
        <dbReference type="ChEBI" id="CHEBI:60039"/>
    </reaction>
</comment>
<feature type="transmembrane region" description="Helical" evidence="14">
    <location>
        <begin position="236"/>
        <end position="254"/>
    </location>
</feature>
<feature type="transmembrane region" description="Helical" evidence="14">
    <location>
        <begin position="119"/>
        <end position="142"/>
    </location>
</feature>
<organism evidence="15 17">
    <name type="scientific">BD1-7 clade bacterium</name>
    <dbReference type="NCBI Taxonomy" id="2029982"/>
    <lineage>
        <taxon>Bacteria</taxon>
        <taxon>Pseudomonadati</taxon>
        <taxon>Pseudomonadota</taxon>
        <taxon>Gammaproteobacteria</taxon>
        <taxon>Cellvibrionales</taxon>
        <taxon>Spongiibacteraceae</taxon>
        <taxon>BD1-7 clade</taxon>
    </lineage>
</organism>
<evidence type="ECO:0000256" key="9">
    <source>
        <dbReference type="ARBA" id="ARBA00023065"/>
    </source>
</evidence>
<evidence type="ECO:0000256" key="12">
    <source>
        <dbReference type="ARBA" id="ARBA00033708"/>
    </source>
</evidence>
<feature type="transmembrane region" description="Helical" evidence="14">
    <location>
        <begin position="429"/>
        <end position="447"/>
    </location>
</feature>
<evidence type="ECO:0000256" key="11">
    <source>
        <dbReference type="ARBA" id="ARBA00023201"/>
    </source>
</evidence>
<evidence type="ECO:0000313" key="16">
    <source>
        <dbReference type="EMBL" id="CAA0113121.1"/>
    </source>
</evidence>
<keyword evidence="11" id="KW-0739">Sodium transport</keyword>
<dbReference type="PANTHER" id="PTHR48086:SF3">
    <property type="entry name" value="SODIUM_PROLINE SYMPORTER"/>
    <property type="match status" value="1"/>
</dbReference>
<feature type="transmembrane region" description="Helical" evidence="14">
    <location>
        <begin position="275"/>
        <end position="298"/>
    </location>
</feature>
<keyword evidence="9" id="KW-0406">Ion transport</keyword>
<feature type="transmembrane region" description="Helical" evidence="14">
    <location>
        <begin position="78"/>
        <end position="99"/>
    </location>
</feature>
<dbReference type="GO" id="GO:0006814">
    <property type="term" value="P:sodium ion transport"/>
    <property type="evidence" value="ECO:0007669"/>
    <property type="project" value="UniProtKB-KW"/>
</dbReference>
<evidence type="ECO:0000256" key="10">
    <source>
        <dbReference type="ARBA" id="ARBA00023136"/>
    </source>
</evidence>
<keyword evidence="7 14" id="KW-1133">Transmembrane helix</keyword>
<dbReference type="AlphaFoldDB" id="A0A5S9Q520"/>
<dbReference type="PROSITE" id="PS50283">
    <property type="entry name" value="NA_SOLUT_SYMP_3"/>
    <property type="match status" value="1"/>
</dbReference>
<evidence type="ECO:0000256" key="7">
    <source>
        <dbReference type="ARBA" id="ARBA00022989"/>
    </source>
</evidence>
<dbReference type="GO" id="GO:0005886">
    <property type="term" value="C:plasma membrane"/>
    <property type="evidence" value="ECO:0007669"/>
    <property type="project" value="UniProtKB-SubCell"/>
</dbReference>
<feature type="transmembrane region" description="Helical" evidence="14">
    <location>
        <begin position="185"/>
        <end position="207"/>
    </location>
</feature>
<dbReference type="PANTHER" id="PTHR48086">
    <property type="entry name" value="SODIUM/PROLINE SYMPORTER-RELATED"/>
    <property type="match status" value="1"/>
</dbReference>
<keyword evidence="4" id="KW-1003">Cell membrane</keyword>
<evidence type="ECO:0000313" key="17">
    <source>
        <dbReference type="Proteomes" id="UP000441399"/>
    </source>
</evidence>
<accession>A0A5S9Q520</accession>
<evidence type="ECO:0000256" key="6">
    <source>
        <dbReference type="ARBA" id="ARBA00022847"/>
    </source>
</evidence>
<evidence type="ECO:0000313" key="15">
    <source>
        <dbReference type="EMBL" id="CAA0112864.1"/>
    </source>
</evidence>
<evidence type="ECO:0000256" key="8">
    <source>
        <dbReference type="ARBA" id="ARBA00023053"/>
    </source>
</evidence>
<feature type="transmembrane region" description="Helical" evidence="14">
    <location>
        <begin position="397"/>
        <end position="417"/>
    </location>
</feature>
<dbReference type="Proteomes" id="UP000441399">
    <property type="component" value="Unassembled WGS sequence"/>
</dbReference>
<name>A0A5S9Q520_9GAMM</name>
<dbReference type="EMBL" id="CACSIO010000014">
    <property type="protein sequence ID" value="CAA0112864.1"/>
    <property type="molecule type" value="Genomic_DNA"/>
</dbReference>
<dbReference type="InterPro" id="IPR050277">
    <property type="entry name" value="Sodium:Solute_Symporter"/>
</dbReference>
<keyword evidence="8" id="KW-0915">Sodium</keyword>
<evidence type="ECO:0000256" key="4">
    <source>
        <dbReference type="ARBA" id="ARBA00022475"/>
    </source>
</evidence>
<evidence type="ECO:0000256" key="3">
    <source>
        <dbReference type="ARBA" id="ARBA00022448"/>
    </source>
</evidence>
<gene>
    <name evidence="15" type="primary">panF_1</name>
    <name evidence="16" type="synonym">panF_2</name>
    <name evidence="15" type="ORF">OPDIPICF_04669</name>
    <name evidence="16" type="ORF">OPDIPICF_04690</name>
</gene>
<dbReference type="GO" id="GO:0015293">
    <property type="term" value="F:symporter activity"/>
    <property type="evidence" value="ECO:0007669"/>
    <property type="project" value="UniProtKB-KW"/>
</dbReference>
<protein>
    <submittedName>
        <fullName evidence="15">Sodium/pantothenate symporter</fullName>
    </submittedName>
</protein>
<feature type="transmembrane region" description="Helical" evidence="14">
    <location>
        <begin position="38"/>
        <end position="58"/>
    </location>
</feature>